<name>A0ABT8KPZ2_9BACT</name>
<sequence length="323" mass="37444">MELEIIDTALENLTKTAGIDTKWTPNGPLDGTAIFKIDGNKYVCVTEIKRELRQHQIPQIEHYKQTQKNLIIVAEKIFPKIKKQLRDLGIAYLEANGNIFIKTNQIYLFIDTNKPYKVRKKTSNRAFTKTGLKVLFHFLVNPMLINKTHREIAEQTGVALGNIPQVINGLKETGYIIAADKKNYIWENKIELINRWINDYAVELRPKTVKGKYKVPYEWRDIRLNTEITVWGGEPAADLLTNYLRPEKLLLHTKENNINLIKNYKLIPDKEGQLEALDIFWEKDTKIKTAPPILVYAELMIEGGKRNEEVAQIIFNEYIEPNL</sequence>
<protein>
    <submittedName>
        <fullName evidence="1">Type IV toxin-antitoxin system AbiEi family antitoxin</fullName>
    </submittedName>
</protein>
<gene>
    <name evidence="1" type="ORF">QQ008_15635</name>
</gene>
<organism evidence="1 2">
    <name type="scientific">Splendidivirga corallicola</name>
    <dbReference type="NCBI Taxonomy" id="3051826"/>
    <lineage>
        <taxon>Bacteria</taxon>
        <taxon>Pseudomonadati</taxon>
        <taxon>Bacteroidota</taxon>
        <taxon>Cytophagia</taxon>
        <taxon>Cytophagales</taxon>
        <taxon>Splendidivirgaceae</taxon>
        <taxon>Splendidivirga</taxon>
    </lineage>
</organism>
<dbReference type="Pfam" id="PF09952">
    <property type="entry name" value="AbiEi_2"/>
    <property type="match status" value="1"/>
</dbReference>
<evidence type="ECO:0000313" key="2">
    <source>
        <dbReference type="Proteomes" id="UP001172082"/>
    </source>
</evidence>
<dbReference type="Proteomes" id="UP001172082">
    <property type="component" value="Unassembled WGS sequence"/>
</dbReference>
<dbReference type="EMBL" id="JAUJEA010000005">
    <property type="protein sequence ID" value="MDN5202821.1"/>
    <property type="molecule type" value="Genomic_DNA"/>
</dbReference>
<dbReference type="InterPro" id="IPR019238">
    <property type="entry name" value="AbiEi_2"/>
</dbReference>
<proteinExistence type="predicted"/>
<reference evidence="1" key="1">
    <citation type="submission" date="2023-06" db="EMBL/GenBank/DDBJ databases">
        <title>Genomic of Parafulvivirga corallium.</title>
        <authorList>
            <person name="Wang G."/>
        </authorList>
    </citation>
    <scope>NUCLEOTIDE SEQUENCE</scope>
    <source>
        <strain evidence="1">BMA10</strain>
    </source>
</reference>
<dbReference type="RefSeq" id="WP_346752840.1">
    <property type="nucleotide sequence ID" value="NZ_JAUJEA010000005.1"/>
</dbReference>
<comment type="caution">
    <text evidence="1">The sequence shown here is derived from an EMBL/GenBank/DDBJ whole genome shotgun (WGS) entry which is preliminary data.</text>
</comment>
<evidence type="ECO:0000313" key="1">
    <source>
        <dbReference type="EMBL" id="MDN5202821.1"/>
    </source>
</evidence>
<accession>A0ABT8KPZ2</accession>
<keyword evidence="2" id="KW-1185">Reference proteome</keyword>